<reference evidence="1 2" key="1">
    <citation type="journal article" date="2023" name="G3 (Bethesda)">
        <title>A chromosome-level genome assembly of Zasmidium syzygii isolated from banana leaves.</title>
        <authorList>
            <person name="van Westerhoven A.C."/>
            <person name="Mehrabi R."/>
            <person name="Talebi R."/>
            <person name="Steentjes M.B.F."/>
            <person name="Corcolon B."/>
            <person name="Chong P.A."/>
            <person name="Kema G.H.J."/>
            <person name="Seidl M.F."/>
        </authorList>
    </citation>
    <scope>NUCLEOTIDE SEQUENCE [LARGE SCALE GENOMIC DNA]</scope>
    <source>
        <strain evidence="1 2">P124</strain>
    </source>
</reference>
<evidence type="ECO:0000313" key="2">
    <source>
        <dbReference type="Proteomes" id="UP001305779"/>
    </source>
</evidence>
<gene>
    <name evidence="1" type="ORF">PRZ48_005978</name>
</gene>
<sequence length="153" mass="16987">MNKIRQFSTSVKNRIINWSINGTTQDVTRYVVLCDHVIETDPALKKIKEKYPHASVEGNPHPTPWADGRVDPNHLRINFKKTAASGSTIGAHFYPATGLLRFKKGDIPDVVLSEEQKAEAEAKAAAKPFVLLDKKKGIPVVWQDGEFVPAAEQ</sequence>
<dbReference type="EMBL" id="JAXOVC010000004">
    <property type="protein sequence ID" value="KAK4502553.1"/>
    <property type="molecule type" value="Genomic_DNA"/>
</dbReference>
<keyword evidence="2" id="KW-1185">Reference proteome</keyword>
<comment type="caution">
    <text evidence="1">The sequence shown here is derived from an EMBL/GenBank/DDBJ whole genome shotgun (WGS) entry which is preliminary data.</text>
</comment>
<evidence type="ECO:0000313" key="1">
    <source>
        <dbReference type="EMBL" id="KAK4502553.1"/>
    </source>
</evidence>
<dbReference type="Proteomes" id="UP001305779">
    <property type="component" value="Unassembled WGS sequence"/>
</dbReference>
<organism evidence="1 2">
    <name type="scientific">Zasmidium cellare</name>
    <name type="common">Wine cellar mold</name>
    <name type="synonym">Racodium cellare</name>
    <dbReference type="NCBI Taxonomy" id="395010"/>
    <lineage>
        <taxon>Eukaryota</taxon>
        <taxon>Fungi</taxon>
        <taxon>Dikarya</taxon>
        <taxon>Ascomycota</taxon>
        <taxon>Pezizomycotina</taxon>
        <taxon>Dothideomycetes</taxon>
        <taxon>Dothideomycetidae</taxon>
        <taxon>Mycosphaerellales</taxon>
        <taxon>Mycosphaerellaceae</taxon>
        <taxon>Zasmidium</taxon>
    </lineage>
</organism>
<proteinExistence type="predicted"/>
<accession>A0ABR0EP14</accession>
<protein>
    <submittedName>
        <fullName evidence="1">Uncharacterized protein</fullName>
    </submittedName>
</protein>
<name>A0ABR0EP14_ZASCE</name>